<evidence type="ECO:0000256" key="1">
    <source>
        <dbReference type="ARBA" id="ARBA00009817"/>
    </source>
</evidence>
<dbReference type="Ensembl" id="ENSCINT00000019979.3">
    <property type="protein sequence ID" value="ENSCINP00000019979.3"/>
    <property type="gene ID" value="ENSCING00000009859.3"/>
</dbReference>
<accession>F6XG40</accession>
<evidence type="ECO:0000313" key="3">
    <source>
        <dbReference type="Ensembl" id="ENSCINP00000019979.3"/>
    </source>
</evidence>
<keyword evidence="2" id="KW-0732">Signal</keyword>
<dbReference type="OMA" id="FIQGANM"/>
<dbReference type="AlphaFoldDB" id="F6XG40"/>
<dbReference type="GO" id="GO:0020037">
    <property type="term" value="F:heme binding"/>
    <property type="evidence" value="ECO:0000318"/>
    <property type="project" value="GO_Central"/>
</dbReference>
<organism evidence="3 4">
    <name type="scientific">Ciona intestinalis</name>
    <name type="common">Transparent sea squirt</name>
    <name type="synonym">Ascidia intestinalis</name>
    <dbReference type="NCBI Taxonomy" id="7719"/>
    <lineage>
        <taxon>Eukaryota</taxon>
        <taxon>Metazoa</taxon>
        <taxon>Chordata</taxon>
        <taxon>Tunicata</taxon>
        <taxon>Ascidiacea</taxon>
        <taxon>Phlebobranchia</taxon>
        <taxon>Cionidae</taxon>
        <taxon>Ciona</taxon>
    </lineage>
</organism>
<dbReference type="PANTHER" id="PTHR11220:SF72">
    <property type="entry name" value="HEME-BINDING PROTEIN 2-LIKE ISOFORM X2"/>
    <property type="match status" value="1"/>
</dbReference>
<feature type="signal peptide" evidence="2">
    <location>
        <begin position="1"/>
        <end position="19"/>
    </location>
</feature>
<feature type="chain" id="PRO_5003345198" evidence="2">
    <location>
        <begin position="20"/>
        <end position="214"/>
    </location>
</feature>
<reference evidence="3" key="2">
    <citation type="journal article" date="2008" name="Genome Biol.">
        <title>Improved genome assembly and evidence-based global gene model set for the chordate Ciona intestinalis: new insight into intron and operon populations.</title>
        <authorList>
            <person name="Satou Y."/>
            <person name="Mineta K."/>
            <person name="Ogasawara M."/>
            <person name="Sasakura Y."/>
            <person name="Shoguchi E."/>
            <person name="Ueno K."/>
            <person name="Yamada L."/>
            <person name="Matsumoto J."/>
            <person name="Wasserscheid J."/>
            <person name="Dewar K."/>
            <person name="Wiley G.B."/>
            <person name="Macmil S.L."/>
            <person name="Roe B.A."/>
            <person name="Zeller R.W."/>
            <person name="Hastings K.E."/>
            <person name="Lemaire P."/>
            <person name="Lindquist E."/>
            <person name="Endo T."/>
            <person name="Hotta K."/>
            <person name="Inaba K."/>
        </authorList>
    </citation>
    <scope>NUCLEOTIDE SEQUENCE [LARGE SCALE GENOMIC DNA]</scope>
    <source>
        <strain evidence="3">wild type</strain>
    </source>
</reference>
<dbReference type="Proteomes" id="UP000008144">
    <property type="component" value="Chromosome 3"/>
</dbReference>
<dbReference type="InterPro" id="IPR006917">
    <property type="entry name" value="SOUL_heme-bd"/>
</dbReference>
<dbReference type="InParanoid" id="F6XG40"/>
<dbReference type="EMBL" id="EAAA01001778">
    <property type="status" value="NOT_ANNOTATED_CDS"/>
    <property type="molecule type" value="Genomic_DNA"/>
</dbReference>
<reference evidence="3" key="4">
    <citation type="submission" date="2025-09" db="UniProtKB">
        <authorList>
            <consortium name="Ensembl"/>
        </authorList>
    </citation>
    <scope>IDENTIFICATION</scope>
</reference>
<protein>
    <submittedName>
        <fullName evidence="3">Uncharacterized protein</fullName>
    </submittedName>
</protein>
<evidence type="ECO:0000256" key="2">
    <source>
        <dbReference type="SAM" id="SignalP"/>
    </source>
</evidence>
<proteinExistence type="inferred from homology"/>
<name>F6XG40_CIOIN</name>
<dbReference type="Pfam" id="PF04832">
    <property type="entry name" value="SOUL"/>
    <property type="match status" value="1"/>
</dbReference>
<comment type="similarity">
    <text evidence="1">Belongs to the HEBP family.</text>
</comment>
<dbReference type="InterPro" id="IPR011256">
    <property type="entry name" value="Reg_factor_effector_dom_sf"/>
</dbReference>
<dbReference type="SUPFAM" id="SSF55136">
    <property type="entry name" value="Probable bacterial effector-binding domain"/>
    <property type="match status" value="1"/>
</dbReference>
<evidence type="ECO:0000313" key="4">
    <source>
        <dbReference type="Proteomes" id="UP000008144"/>
    </source>
</evidence>
<dbReference type="FunFam" id="3.20.80.10:FF:000015">
    <property type="entry name" value="Heme-binding protein soul2"/>
    <property type="match status" value="1"/>
</dbReference>
<reference evidence="4" key="1">
    <citation type="journal article" date="2002" name="Science">
        <title>The draft genome of Ciona intestinalis: insights into chordate and vertebrate origins.</title>
        <authorList>
            <person name="Dehal P."/>
            <person name="Satou Y."/>
            <person name="Campbell R.K."/>
            <person name="Chapman J."/>
            <person name="Degnan B."/>
            <person name="De Tomaso A."/>
            <person name="Davidson B."/>
            <person name="Di Gregorio A."/>
            <person name="Gelpke M."/>
            <person name="Goodstein D.M."/>
            <person name="Harafuji N."/>
            <person name="Hastings K.E."/>
            <person name="Ho I."/>
            <person name="Hotta K."/>
            <person name="Huang W."/>
            <person name="Kawashima T."/>
            <person name="Lemaire P."/>
            <person name="Martinez D."/>
            <person name="Meinertzhagen I.A."/>
            <person name="Necula S."/>
            <person name="Nonaka M."/>
            <person name="Putnam N."/>
            <person name="Rash S."/>
            <person name="Saiga H."/>
            <person name="Satake M."/>
            <person name="Terry A."/>
            <person name="Yamada L."/>
            <person name="Wang H.G."/>
            <person name="Awazu S."/>
            <person name="Azumi K."/>
            <person name="Boore J."/>
            <person name="Branno M."/>
            <person name="Chin-Bow S."/>
            <person name="DeSantis R."/>
            <person name="Doyle S."/>
            <person name="Francino P."/>
            <person name="Keys D.N."/>
            <person name="Haga S."/>
            <person name="Hayashi H."/>
            <person name="Hino K."/>
            <person name="Imai K.S."/>
            <person name="Inaba K."/>
            <person name="Kano S."/>
            <person name="Kobayashi K."/>
            <person name="Kobayashi M."/>
            <person name="Lee B.I."/>
            <person name="Makabe K.W."/>
            <person name="Manohar C."/>
            <person name="Matassi G."/>
            <person name="Medina M."/>
            <person name="Mochizuki Y."/>
            <person name="Mount S."/>
            <person name="Morishita T."/>
            <person name="Miura S."/>
            <person name="Nakayama A."/>
            <person name="Nishizaka S."/>
            <person name="Nomoto H."/>
            <person name="Ohta F."/>
            <person name="Oishi K."/>
            <person name="Rigoutsos I."/>
            <person name="Sano M."/>
            <person name="Sasaki A."/>
            <person name="Sasakura Y."/>
            <person name="Shoguchi E."/>
            <person name="Shin-i T."/>
            <person name="Spagnuolo A."/>
            <person name="Stainier D."/>
            <person name="Suzuki M.M."/>
            <person name="Tassy O."/>
            <person name="Takatori N."/>
            <person name="Tokuoka M."/>
            <person name="Yagi K."/>
            <person name="Yoshizaki F."/>
            <person name="Wada S."/>
            <person name="Zhang C."/>
            <person name="Hyatt P.D."/>
            <person name="Larimer F."/>
            <person name="Detter C."/>
            <person name="Doggett N."/>
            <person name="Glavina T."/>
            <person name="Hawkins T."/>
            <person name="Richardson P."/>
            <person name="Lucas S."/>
            <person name="Kohara Y."/>
            <person name="Levine M."/>
            <person name="Satoh N."/>
            <person name="Rokhsar D.S."/>
        </authorList>
    </citation>
    <scope>NUCLEOTIDE SEQUENCE [LARGE SCALE GENOMIC DNA]</scope>
</reference>
<sequence>MVSMVGLVVCCMFVPLVLGDWADTAVGYEHPVWNLTDNQPKDGSYQVRRYAPCHWVTTNVTAWTWDEAGGTGFKRLFAYINGDNNRGVKIDMTVPVVVKITSNPCVFCQNVYTVYFYIPQLYQANPPTPTDPSVKVKFLDKPWVEYARRFTGFAEGMDPFVETNQLWSDMERNGVNCTKIFDSYMYMASFDSPFKMFHRHNEVVDDQTDCPSRD</sequence>
<dbReference type="Gene3D" id="3.20.80.10">
    <property type="entry name" value="Regulatory factor, effector binding domain"/>
    <property type="match status" value="1"/>
</dbReference>
<dbReference type="PANTHER" id="PTHR11220">
    <property type="entry name" value="HEME-BINDING PROTEIN-RELATED"/>
    <property type="match status" value="1"/>
</dbReference>
<dbReference type="GeneTree" id="ENSGT00940000163377"/>
<keyword evidence="4" id="KW-1185">Reference proteome</keyword>
<reference evidence="3" key="3">
    <citation type="submission" date="2025-08" db="UniProtKB">
        <authorList>
            <consortium name="Ensembl"/>
        </authorList>
    </citation>
    <scope>IDENTIFICATION</scope>
</reference>
<dbReference type="HOGENOM" id="CLU_068699_2_1_1"/>